<dbReference type="Proteomes" id="UP001596317">
    <property type="component" value="Unassembled WGS sequence"/>
</dbReference>
<dbReference type="RefSeq" id="WP_224608776.1">
    <property type="nucleotide sequence ID" value="NZ_JAIQXV010000009.1"/>
</dbReference>
<dbReference type="InterPro" id="IPR008538">
    <property type="entry name" value="Uma2"/>
</dbReference>
<dbReference type="Gene3D" id="3.90.1570.10">
    <property type="entry name" value="tt1808, chain A"/>
    <property type="match status" value="1"/>
</dbReference>
<feature type="domain" description="Putative restriction endonuclease" evidence="1">
    <location>
        <begin position="11"/>
        <end position="176"/>
    </location>
</feature>
<proteinExistence type="predicted"/>
<reference evidence="3" key="1">
    <citation type="journal article" date="2019" name="Int. J. Syst. Evol. Microbiol.">
        <title>The Global Catalogue of Microorganisms (GCM) 10K type strain sequencing project: providing services to taxonomists for standard genome sequencing and annotation.</title>
        <authorList>
            <consortium name="The Broad Institute Genomics Platform"/>
            <consortium name="The Broad Institute Genome Sequencing Center for Infectious Disease"/>
            <person name="Wu L."/>
            <person name="Ma J."/>
        </authorList>
    </citation>
    <scope>NUCLEOTIDE SEQUENCE [LARGE SCALE GENOMIC DNA]</scope>
    <source>
        <strain evidence="3">CCUG 63830</strain>
    </source>
</reference>
<dbReference type="Pfam" id="PF05685">
    <property type="entry name" value="Uma2"/>
    <property type="match status" value="1"/>
</dbReference>
<keyword evidence="2" id="KW-0255">Endonuclease</keyword>
<keyword evidence="3" id="KW-1185">Reference proteome</keyword>
<gene>
    <name evidence="2" type="ORF">ACFP90_18240</name>
</gene>
<accession>A0ABW1ZNG3</accession>
<evidence type="ECO:0000313" key="2">
    <source>
        <dbReference type="EMBL" id="MFC6662048.1"/>
    </source>
</evidence>
<dbReference type="CDD" id="cd06260">
    <property type="entry name" value="DUF820-like"/>
    <property type="match status" value="1"/>
</dbReference>
<keyword evidence="2" id="KW-0378">Hydrolase</keyword>
<name>A0ABW1ZNG3_9DEIO</name>
<keyword evidence="2" id="KW-0540">Nuclease</keyword>
<dbReference type="InterPro" id="IPR012296">
    <property type="entry name" value="Nuclease_put_TT1808"/>
</dbReference>
<dbReference type="PANTHER" id="PTHR36558">
    <property type="entry name" value="GLR1098 PROTEIN"/>
    <property type="match status" value="1"/>
</dbReference>
<evidence type="ECO:0000313" key="3">
    <source>
        <dbReference type="Proteomes" id="UP001596317"/>
    </source>
</evidence>
<dbReference type="SUPFAM" id="SSF52980">
    <property type="entry name" value="Restriction endonuclease-like"/>
    <property type="match status" value="1"/>
</dbReference>
<comment type="caution">
    <text evidence="2">The sequence shown here is derived from an EMBL/GenBank/DDBJ whole genome shotgun (WGS) entry which is preliminary data.</text>
</comment>
<dbReference type="InterPro" id="IPR011335">
    <property type="entry name" value="Restrct_endonuc-II-like"/>
</dbReference>
<dbReference type="EMBL" id="JBHSWB010000001">
    <property type="protein sequence ID" value="MFC6662048.1"/>
    <property type="molecule type" value="Genomic_DNA"/>
</dbReference>
<sequence length="189" mass="20768">MSGSAFKAMSVEAYLRSEEHSPFRREYVGGFVYPLHAQAGASEAHVLICTNLTAALHASARRAGCRLYQSDMKLALAGASTFFYPDVMVVCDPDDRATGYKTAPCLLIEVLSASPASHDRVGKFGLYTALPSLQMYLIVEQSERRVYAYRRTGDQWPLRELAGEGEIELPCLNTTLSLDEMYAGVLPSC</sequence>
<evidence type="ECO:0000259" key="1">
    <source>
        <dbReference type="Pfam" id="PF05685"/>
    </source>
</evidence>
<dbReference type="GO" id="GO:0004519">
    <property type="term" value="F:endonuclease activity"/>
    <property type="evidence" value="ECO:0007669"/>
    <property type="project" value="UniProtKB-KW"/>
</dbReference>
<dbReference type="PANTHER" id="PTHR36558:SF1">
    <property type="entry name" value="RESTRICTION ENDONUCLEASE DOMAIN-CONTAINING PROTEIN-RELATED"/>
    <property type="match status" value="1"/>
</dbReference>
<protein>
    <submittedName>
        <fullName evidence="2">Uma2 family endonuclease</fullName>
    </submittedName>
</protein>
<organism evidence="2 3">
    <name type="scientific">Deinococcus multiflagellatus</name>
    <dbReference type="NCBI Taxonomy" id="1656887"/>
    <lineage>
        <taxon>Bacteria</taxon>
        <taxon>Thermotogati</taxon>
        <taxon>Deinococcota</taxon>
        <taxon>Deinococci</taxon>
        <taxon>Deinococcales</taxon>
        <taxon>Deinococcaceae</taxon>
        <taxon>Deinococcus</taxon>
    </lineage>
</organism>